<feature type="transmembrane region" description="Helical" evidence="7">
    <location>
        <begin position="341"/>
        <end position="361"/>
    </location>
</feature>
<evidence type="ECO:0000256" key="2">
    <source>
        <dbReference type="ARBA" id="ARBA00022475"/>
    </source>
</evidence>
<keyword evidence="6 7" id="KW-0472">Membrane</keyword>
<accession>G8QWG4</accession>
<dbReference type="RefSeq" id="WP_014271379.1">
    <property type="nucleotide sequence ID" value="NC_016633.1"/>
</dbReference>
<dbReference type="eggNOG" id="COG1593">
    <property type="taxonomic scope" value="Bacteria"/>
</dbReference>
<keyword evidence="5 7" id="KW-1133">Transmembrane helix</keyword>
<dbReference type="EMBL" id="CP003155">
    <property type="protein sequence ID" value="AEV30540.1"/>
    <property type="molecule type" value="Genomic_DNA"/>
</dbReference>
<feature type="transmembrane region" description="Helical" evidence="7">
    <location>
        <begin position="317"/>
        <end position="334"/>
    </location>
</feature>
<feature type="transmembrane region" description="Helical" evidence="7">
    <location>
        <begin position="367"/>
        <end position="391"/>
    </location>
</feature>
<evidence type="ECO:0000256" key="7">
    <source>
        <dbReference type="SAM" id="Phobius"/>
    </source>
</evidence>
<dbReference type="HOGENOM" id="CLU_019824_4_1_12"/>
<dbReference type="STRING" id="158190.SpiGrapes_2783"/>
<dbReference type="PANTHER" id="PTHR33362">
    <property type="entry name" value="SIALIC ACID TRAP TRANSPORTER PERMEASE PROTEIN SIAT-RELATED"/>
    <property type="match status" value="1"/>
</dbReference>
<dbReference type="KEGG" id="sgp:SpiGrapes_2783"/>
<dbReference type="PANTHER" id="PTHR33362:SF2">
    <property type="entry name" value="TRAP TRANSPORTER LARGE PERMEASE PROTEIN"/>
    <property type="match status" value="1"/>
</dbReference>
<keyword evidence="2" id="KW-1003">Cell membrane</keyword>
<reference evidence="9 10" key="1">
    <citation type="submission" date="2011-11" db="EMBL/GenBank/DDBJ databases">
        <title>Complete sequence of Spirochaeta sp. grapes.</title>
        <authorList>
            <consortium name="US DOE Joint Genome Institute"/>
            <person name="Lucas S."/>
            <person name="Han J."/>
            <person name="Lapidus A."/>
            <person name="Cheng J.-F."/>
            <person name="Goodwin L."/>
            <person name="Pitluck S."/>
            <person name="Peters L."/>
            <person name="Ovchinnikova G."/>
            <person name="Munk A.C."/>
            <person name="Detter J.C."/>
            <person name="Han C."/>
            <person name="Tapia R."/>
            <person name="Land M."/>
            <person name="Hauser L."/>
            <person name="Kyrpides N."/>
            <person name="Ivanova N."/>
            <person name="Pagani I."/>
            <person name="Ritalahtilisa K."/>
            <person name="Loeffler F."/>
            <person name="Woyke T."/>
        </authorList>
    </citation>
    <scope>NUCLEOTIDE SEQUENCE [LARGE SCALE GENOMIC DNA]</scope>
    <source>
        <strain evidence="10">ATCC BAA-1885 / DSM 22778 / Grapes</strain>
    </source>
</reference>
<organism evidence="9 10">
    <name type="scientific">Sphaerochaeta pleomorpha (strain ATCC BAA-1885 / DSM 22778 / Grapes)</name>
    <dbReference type="NCBI Taxonomy" id="158190"/>
    <lineage>
        <taxon>Bacteria</taxon>
        <taxon>Pseudomonadati</taxon>
        <taxon>Spirochaetota</taxon>
        <taxon>Spirochaetia</taxon>
        <taxon>Spirochaetales</taxon>
        <taxon>Sphaerochaetaceae</taxon>
        <taxon>Sphaerochaeta</taxon>
    </lineage>
</organism>
<feature type="transmembrane region" description="Helical" evidence="7">
    <location>
        <begin position="180"/>
        <end position="200"/>
    </location>
</feature>
<dbReference type="AlphaFoldDB" id="G8QWG4"/>
<dbReference type="InterPro" id="IPR010656">
    <property type="entry name" value="DctM"/>
</dbReference>
<feature type="transmembrane region" description="Helical" evidence="7">
    <location>
        <begin position="51"/>
        <end position="72"/>
    </location>
</feature>
<protein>
    <submittedName>
        <fullName evidence="9">TRAP transporter, DctM subunit</fullName>
    </submittedName>
</protein>
<keyword evidence="10" id="KW-1185">Reference proteome</keyword>
<evidence type="ECO:0000256" key="4">
    <source>
        <dbReference type="ARBA" id="ARBA00022692"/>
    </source>
</evidence>
<evidence type="ECO:0000256" key="1">
    <source>
        <dbReference type="ARBA" id="ARBA00004429"/>
    </source>
</evidence>
<evidence type="ECO:0000313" key="9">
    <source>
        <dbReference type="EMBL" id="AEV30540.1"/>
    </source>
</evidence>
<dbReference type="PIRSF" id="PIRSF006066">
    <property type="entry name" value="HI0050"/>
    <property type="match status" value="1"/>
</dbReference>
<sequence>MDVNSIAVLILLGSFFVMIFLRFPIAYAVGLSSVFCMLFQGNNLNDICRLMVKGISSFSLMAVPFFITMGVLMGSGGISQKLIALANACVGWMRGGLAQVNIVASYFFGGISGSAAADTASLGSILIPMMVNEGYDADFSTAVTITSSCEGLLVPPSHNMVIYATTIGGISVGSLFLAGYLPGALLAVTLMIGSYIFAVKRGYPKGEKFSPKNFIIQLGKSFWALAAVIIVVIGVVAGFFTATESAAIAVIYSLIVSVFVYKGLTWKGVWKVLDDCVGTLAIVLILISTSSVFGYCLTTLHVPDLAAAAITSLTSNRILLILLLNVILLVLGAIMDMAPIILIATPILFPIATGACGLDPIQFGIMVVLNCGIGLLTPPVGAVLFIGSAVAKISMERVVKATLPFYMCMIIALLLVSFVPDISLFLPKVIGGYVPFGV</sequence>
<dbReference type="OrthoDB" id="370245at2"/>
<dbReference type="GO" id="GO:0022857">
    <property type="term" value="F:transmembrane transporter activity"/>
    <property type="evidence" value="ECO:0007669"/>
    <property type="project" value="TreeGrafter"/>
</dbReference>
<feature type="domain" description="TRAP C4-dicarboxylate transport system permease DctM subunit" evidence="8">
    <location>
        <begin position="12"/>
        <end position="422"/>
    </location>
</feature>
<feature type="transmembrane region" description="Helical" evidence="7">
    <location>
        <begin position="276"/>
        <end position="297"/>
    </location>
</feature>
<feature type="transmembrane region" description="Helical" evidence="7">
    <location>
        <begin position="246"/>
        <end position="264"/>
    </location>
</feature>
<dbReference type="Pfam" id="PF06808">
    <property type="entry name" value="DctM"/>
    <property type="match status" value="1"/>
</dbReference>
<keyword evidence="4 7" id="KW-0812">Transmembrane</keyword>
<keyword evidence="3" id="KW-0997">Cell inner membrane</keyword>
<evidence type="ECO:0000259" key="8">
    <source>
        <dbReference type="Pfam" id="PF06808"/>
    </source>
</evidence>
<evidence type="ECO:0000256" key="6">
    <source>
        <dbReference type="ARBA" id="ARBA00023136"/>
    </source>
</evidence>
<dbReference type="Proteomes" id="UP000005632">
    <property type="component" value="Chromosome"/>
</dbReference>
<name>G8QWG4_SPHPG</name>
<dbReference type="InterPro" id="IPR004681">
    <property type="entry name" value="TRAP_DctM"/>
</dbReference>
<comment type="subcellular location">
    <subcellularLocation>
        <location evidence="1">Cell inner membrane</location>
        <topology evidence="1">Multi-pass membrane protein</topology>
    </subcellularLocation>
</comment>
<gene>
    <name evidence="9" type="ordered locus">SpiGrapes_2783</name>
</gene>
<evidence type="ECO:0000313" key="10">
    <source>
        <dbReference type="Proteomes" id="UP000005632"/>
    </source>
</evidence>
<feature type="transmembrane region" description="Helical" evidence="7">
    <location>
        <begin position="403"/>
        <end position="426"/>
    </location>
</feature>
<feature type="transmembrane region" description="Helical" evidence="7">
    <location>
        <begin position="221"/>
        <end position="240"/>
    </location>
</feature>
<feature type="transmembrane region" description="Helical" evidence="7">
    <location>
        <begin position="6"/>
        <end position="39"/>
    </location>
</feature>
<dbReference type="NCBIfam" id="TIGR00786">
    <property type="entry name" value="dctM"/>
    <property type="match status" value="1"/>
</dbReference>
<dbReference type="GO" id="GO:0005886">
    <property type="term" value="C:plasma membrane"/>
    <property type="evidence" value="ECO:0007669"/>
    <property type="project" value="UniProtKB-SubCell"/>
</dbReference>
<evidence type="ECO:0000256" key="3">
    <source>
        <dbReference type="ARBA" id="ARBA00022519"/>
    </source>
</evidence>
<proteinExistence type="predicted"/>
<evidence type="ECO:0000256" key="5">
    <source>
        <dbReference type="ARBA" id="ARBA00022989"/>
    </source>
</evidence>